<dbReference type="InterPro" id="IPR050131">
    <property type="entry name" value="Peptidase_S8_subtilisin-like"/>
</dbReference>
<accession>A0A9W3VGD5</accession>
<reference evidence="13 14" key="1">
    <citation type="submission" date="2018-09" db="EMBL/GenBank/DDBJ databases">
        <title>Complete genome of Bacillus thuringiensis strain QZL38.</title>
        <authorList>
            <person name="Song F."/>
        </authorList>
    </citation>
    <scope>NUCLEOTIDE SEQUENCE [LARGE SCALE GENOMIC DNA]</scope>
    <source>
        <strain evidence="13 14">QZL38</strain>
        <plasmid evidence="13 14">p.2</plasmid>
    </source>
</reference>
<dbReference type="EMBL" id="CP032609">
    <property type="protein sequence ID" value="AYF84804.1"/>
    <property type="molecule type" value="Genomic_DNA"/>
</dbReference>
<keyword evidence="4" id="KW-0964">Secreted</keyword>
<dbReference type="PIRSF" id="PIRSF037875">
    <property type="entry name" value="Peptidase_S8_lp"/>
    <property type="match status" value="1"/>
</dbReference>
<dbReference type="GO" id="GO:0004252">
    <property type="term" value="F:serine-type endopeptidase activity"/>
    <property type="evidence" value="ECO:0007669"/>
    <property type="project" value="UniProtKB-UniRule"/>
</dbReference>
<keyword evidence="8" id="KW-0106">Calcium</keyword>
<dbReference type="GO" id="GO:0005576">
    <property type="term" value="C:extracellular region"/>
    <property type="evidence" value="ECO:0007669"/>
    <property type="project" value="UniProtKB-SubCell"/>
</dbReference>
<geneLocation type="plasmid" evidence="13 14">
    <name>p.2</name>
</geneLocation>
<sequence length="462" mass="50894">MKFLKCIFICFILLSTIQFVDLVHAEQDVENYYTIVLKEDGNYKSAEELISKYNGEILYSIKEIGVLQMKAKEKDMKKISHSSIIKNFNNSVRVSDKQPIYDKSIGELNNSKWDYQWDMKKITNGGESYKIFPGTKNVIVGIIDSGLDQEHPDLKNNIVFGSKNLVPRSGLRGREPNETGNMHDTNDILGHGTSVAGQIAANGLLKGVAPGIGIKSYRVFGGLGGESIWIMKGIVEAAKDDVDVINLSLGTYLLDGTYLLNGKKYVGDIAEIEGYKRAINYAKSLGSVTVAASGNDGLNVKDKNQMNEFFKMNLESKEIIFEGNVLDIPASIPNVVTVSSTGPSNEISVFSNFGEGFTNITAPGGDLSLLSKYGPETWIKDKLFEKEHIMSTTIGGSYSFKFGTSLAVPKVSATLALIVDKYGFKDKPNEAIQFLYKNGVDKQDNNTTFKPKNLNVYRAVTK</sequence>
<protein>
    <recommendedName>
        <fullName evidence="9">Leader peptide-processing serine protease</fullName>
        <ecNumber evidence="9">3.4.21.-</ecNumber>
    </recommendedName>
</protein>
<evidence type="ECO:0000256" key="9">
    <source>
        <dbReference type="PIRNR" id="PIRNR037875"/>
    </source>
</evidence>
<feature type="active site" description="Charge relay system" evidence="10">
    <location>
        <position position="144"/>
    </location>
</feature>
<dbReference type="InterPro" id="IPR023827">
    <property type="entry name" value="Peptidase_S8_Asp-AS"/>
</dbReference>
<dbReference type="InterPro" id="IPR023828">
    <property type="entry name" value="Peptidase_S8_Ser-AS"/>
</dbReference>
<comment type="similarity">
    <text evidence="3 9 10 11">Belongs to the peptidase S8 family.</text>
</comment>
<evidence type="ECO:0000313" key="14">
    <source>
        <dbReference type="Proteomes" id="UP000269847"/>
    </source>
</evidence>
<dbReference type="InterPro" id="IPR022398">
    <property type="entry name" value="Peptidase_S8_His-AS"/>
</dbReference>
<keyword evidence="9" id="KW-0865">Zymogen</keyword>
<evidence type="ECO:0000256" key="11">
    <source>
        <dbReference type="RuleBase" id="RU003355"/>
    </source>
</evidence>
<keyword evidence="5 9" id="KW-0645">Protease</keyword>
<evidence type="ECO:0000256" key="7">
    <source>
        <dbReference type="ARBA" id="ARBA00022825"/>
    </source>
</evidence>
<gene>
    <name evidence="13" type="ORF">D7J84_27435</name>
</gene>
<dbReference type="PROSITE" id="PS51892">
    <property type="entry name" value="SUBTILASE"/>
    <property type="match status" value="1"/>
</dbReference>
<dbReference type="InterPro" id="IPR015500">
    <property type="entry name" value="Peptidase_S8_subtilisin-rel"/>
</dbReference>
<evidence type="ECO:0000256" key="10">
    <source>
        <dbReference type="PROSITE-ProRule" id="PRU01240"/>
    </source>
</evidence>
<dbReference type="AlphaFoldDB" id="A0A9W3VGD5"/>
<dbReference type="PRINTS" id="PR00723">
    <property type="entry name" value="SUBTILISIN"/>
</dbReference>
<evidence type="ECO:0000256" key="6">
    <source>
        <dbReference type="ARBA" id="ARBA00022801"/>
    </source>
</evidence>
<dbReference type="Gene3D" id="3.40.50.200">
    <property type="entry name" value="Peptidase S8/S53 domain"/>
    <property type="match status" value="1"/>
</dbReference>
<dbReference type="Pfam" id="PF00082">
    <property type="entry name" value="Peptidase_S8"/>
    <property type="match status" value="1"/>
</dbReference>
<evidence type="ECO:0000259" key="12">
    <source>
        <dbReference type="Pfam" id="PF00082"/>
    </source>
</evidence>
<comment type="cofactor">
    <cofactor evidence="1">
        <name>Ca(2+)</name>
        <dbReference type="ChEBI" id="CHEBI:29108"/>
    </cofactor>
</comment>
<dbReference type="PROSITE" id="PS00137">
    <property type="entry name" value="SUBTILASE_HIS"/>
    <property type="match status" value="1"/>
</dbReference>
<comment type="subcellular location">
    <subcellularLocation>
        <location evidence="2">Secreted</location>
    </subcellularLocation>
</comment>
<dbReference type="PROSITE" id="PS00136">
    <property type="entry name" value="SUBTILASE_ASP"/>
    <property type="match status" value="1"/>
</dbReference>
<keyword evidence="6 9" id="KW-0378">Hydrolase</keyword>
<dbReference type="CDD" id="cd07482">
    <property type="entry name" value="Peptidases_S8_Lantibiotic_specific_protease"/>
    <property type="match status" value="1"/>
</dbReference>
<dbReference type="InterPro" id="IPR008357">
    <property type="entry name" value="Lanit_process"/>
</dbReference>
<evidence type="ECO:0000256" key="5">
    <source>
        <dbReference type="ARBA" id="ARBA00022670"/>
    </source>
</evidence>
<name>A0A9W3VGD5_BACTU</name>
<evidence type="ECO:0000256" key="4">
    <source>
        <dbReference type="ARBA" id="ARBA00022525"/>
    </source>
</evidence>
<keyword evidence="9" id="KW-0732">Signal</keyword>
<comment type="pathway">
    <text evidence="9">Antibiotic biosynthesis.</text>
</comment>
<dbReference type="PANTHER" id="PTHR43806:SF11">
    <property type="entry name" value="CEREVISIN-RELATED"/>
    <property type="match status" value="1"/>
</dbReference>
<evidence type="ECO:0000313" key="13">
    <source>
        <dbReference type="EMBL" id="AYF84804.1"/>
    </source>
</evidence>
<organism evidence="13 14">
    <name type="scientific">Bacillus thuringiensis</name>
    <dbReference type="NCBI Taxonomy" id="1428"/>
    <lineage>
        <taxon>Bacteria</taxon>
        <taxon>Bacillati</taxon>
        <taxon>Bacillota</taxon>
        <taxon>Bacilli</taxon>
        <taxon>Bacillales</taxon>
        <taxon>Bacillaceae</taxon>
        <taxon>Bacillus</taxon>
        <taxon>Bacillus cereus group</taxon>
    </lineage>
</organism>
<keyword evidence="13" id="KW-0614">Plasmid</keyword>
<dbReference type="Proteomes" id="UP000269847">
    <property type="component" value="Plasmid p.2"/>
</dbReference>
<evidence type="ECO:0000256" key="3">
    <source>
        <dbReference type="ARBA" id="ARBA00011073"/>
    </source>
</evidence>
<dbReference type="PANTHER" id="PTHR43806">
    <property type="entry name" value="PEPTIDASE S8"/>
    <property type="match status" value="1"/>
</dbReference>
<dbReference type="InterPro" id="IPR036852">
    <property type="entry name" value="Peptidase_S8/S53_dom_sf"/>
</dbReference>
<dbReference type="PROSITE" id="PS00138">
    <property type="entry name" value="SUBTILASE_SER"/>
    <property type="match status" value="1"/>
</dbReference>
<feature type="active site" description="Charge relay system" evidence="10">
    <location>
        <position position="191"/>
    </location>
</feature>
<feature type="domain" description="Peptidase S8/S53" evidence="12">
    <location>
        <begin position="136"/>
        <end position="441"/>
    </location>
</feature>
<evidence type="ECO:0000256" key="1">
    <source>
        <dbReference type="ARBA" id="ARBA00001913"/>
    </source>
</evidence>
<dbReference type="InterPro" id="IPR000209">
    <property type="entry name" value="Peptidase_S8/S53_dom"/>
</dbReference>
<dbReference type="GO" id="GO:0006508">
    <property type="term" value="P:proteolysis"/>
    <property type="evidence" value="ECO:0007669"/>
    <property type="project" value="UniProtKB-KW"/>
</dbReference>
<dbReference type="PRINTS" id="PR01779">
    <property type="entry name" value="LANTIPROCESS"/>
</dbReference>
<evidence type="ECO:0000256" key="8">
    <source>
        <dbReference type="ARBA" id="ARBA00022837"/>
    </source>
</evidence>
<proteinExistence type="inferred from homology"/>
<dbReference type="RefSeq" id="WP_061885170.1">
    <property type="nucleotide sequence ID" value="NZ_CP014284.1"/>
</dbReference>
<feature type="active site" description="Charge relay system" evidence="10">
    <location>
        <position position="405"/>
    </location>
</feature>
<dbReference type="SUPFAM" id="SSF52743">
    <property type="entry name" value="Subtilisin-like"/>
    <property type="match status" value="1"/>
</dbReference>
<keyword evidence="7 9" id="KW-0720">Serine protease</keyword>
<evidence type="ECO:0000256" key="2">
    <source>
        <dbReference type="ARBA" id="ARBA00004613"/>
    </source>
</evidence>
<dbReference type="EC" id="3.4.21.-" evidence="9"/>